<dbReference type="Gene3D" id="3.40.109.10">
    <property type="entry name" value="NADH Oxidase"/>
    <property type="match status" value="1"/>
</dbReference>
<dbReference type="Pfam" id="PF00881">
    <property type="entry name" value="Nitroreductase"/>
    <property type="match status" value="1"/>
</dbReference>
<dbReference type="GO" id="GO:0016491">
    <property type="term" value="F:oxidoreductase activity"/>
    <property type="evidence" value="ECO:0007669"/>
    <property type="project" value="UniProtKB-KW"/>
</dbReference>
<protein>
    <recommendedName>
        <fullName evidence="3">Nitroreductase domain-containing protein</fullName>
    </recommendedName>
</protein>
<reference evidence="4" key="1">
    <citation type="submission" date="2018-05" db="EMBL/GenBank/DDBJ databases">
        <authorList>
            <person name="Lanie J.A."/>
            <person name="Ng W.-L."/>
            <person name="Kazmierczak K.M."/>
            <person name="Andrzejewski T.M."/>
            <person name="Davidsen T.M."/>
            <person name="Wayne K.J."/>
            <person name="Tettelin H."/>
            <person name="Glass J.I."/>
            <person name="Rusch D."/>
            <person name="Podicherti R."/>
            <person name="Tsui H.-C.T."/>
            <person name="Winkler M.E."/>
        </authorList>
    </citation>
    <scope>NUCLEOTIDE SEQUENCE</scope>
</reference>
<evidence type="ECO:0000259" key="3">
    <source>
        <dbReference type="Pfam" id="PF00881"/>
    </source>
</evidence>
<feature type="domain" description="Nitroreductase" evidence="3">
    <location>
        <begin position="11"/>
        <end position="172"/>
    </location>
</feature>
<organism evidence="4">
    <name type="scientific">marine metagenome</name>
    <dbReference type="NCBI Taxonomy" id="408172"/>
    <lineage>
        <taxon>unclassified sequences</taxon>
        <taxon>metagenomes</taxon>
        <taxon>ecological metagenomes</taxon>
    </lineage>
</organism>
<keyword evidence="2" id="KW-0560">Oxidoreductase</keyword>
<dbReference type="InterPro" id="IPR000415">
    <property type="entry name" value="Nitroreductase-like"/>
</dbReference>
<dbReference type="PANTHER" id="PTHR43673">
    <property type="entry name" value="NAD(P)H NITROREDUCTASE YDGI-RELATED"/>
    <property type="match status" value="1"/>
</dbReference>
<proteinExistence type="inferred from homology"/>
<evidence type="ECO:0000313" key="4">
    <source>
        <dbReference type="EMBL" id="SVA89767.1"/>
    </source>
</evidence>
<evidence type="ECO:0000256" key="1">
    <source>
        <dbReference type="ARBA" id="ARBA00007118"/>
    </source>
</evidence>
<evidence type="ECO:0000256" key="2">
    <source>
        <dbReference type="ARBA" id="ARBA00023002"/>
    </source>
</evidence>
<name>A0A381ZM05_9ZZZZ</name>
<accession>A0A381ZM05</accession>
<comment type="similarity">
    <text evidence="1">Belongs to the nitroreductase family.</text>
</comment>
<dbReference type="InterPro" id="IPR029479">
    <property type="entry name" value="Nitroreductase"/>
</dbReference>
<gene>
    <name evidence="4" type="ORF">METZ01_LOCUS142621</name>
</gene>
<feature type="non-terminal residue" evidence="4">
    <location>
        <position position="198"/>
    </location>
</feature>
<dbReference type="CDD" id="cd02062">
    <property type="entry name" value="Nitro_FMN_reductase"/>
    <property type="match status" value="1"/>
</dbReference>
<dbReference type="EMBL" id="UINC01021687">
    <property type="protein sequence ID" value="SVA89767.1"/>
    <property type="molecule type" value="Genomic_DNA"/>
</dbReference>
<dbReference type="AlphaFoldDB" id="A0A381ZM05"/>
<sequence>MDLSEAMLTQRAIRHFSDKAVPDEIIRELMIAATSAPNAGNQQQWRFLVIRDKAIKRRMGDWYLKAWADTVGRIGGLGESQPYRSGGLLAKQMENIPVMVLACVANPDRHIVDGLDTRGASIYPAVQNLMLMARSLGLGTVLTTMHTQFEEEVKQYLKIPNEFDTAALIPIGFPASGVEFGRVSRHPISEVFYKNVWG</sequence>
<dbReference type="PANTHER" id="PTHR43673:SF10">
    <property type="entry name" value="NADH DEHYDROGENASE_NAD(P)H NITROREDUCTASE XCC3605-RELATED"/>
    <property type="match status" value="1"/>
</dbReference>
<dbReference type="SUPFAM" id="SSF55469">
    <property type="entry name" value="FMN-dependent nitroreductase-like"/>
    <property type="match status" value="1"/>
</dbReference>